<evidence type="ECO:0000313" key="3">
    <source>
        <dbReference type="EMBL" id="OCX13710.1"/>
    </source>
</evidence>
<name>A0A1C2DG30_9HYPH</name>
<dbReference type="EMBL" id="MDEO01000036">
    <property type="protein sequence ID" value="OCX13710.1"/>
    <property type="molecule type" value="Genomic_DNA"/>
</dbReference>
<dbReference type="AlphaFoldDB" id="A0A1C2DG30"/>
<protein>
    <recommendedName>
        <fullName evidence="2">HNH nuclease domain-containing protein</fullName>
    </recommendedName>
</protein>
<keyword evidence="4" id="KW-1185">Reference proteome</keyword>
<proteinExistence type="predicted"/>
<feature type="compositionally biased region" description="Basic residues" evidence="1">
    <location>
        <begin position="59"/>
        <end position="77"/>
    </location>
</feature>
<sequence>MNWLRDNADMVVSDYCREFCTKFGREDVYPRFLHALRKRKGWKTGRTGCFEKGMTPVNKGKRCPPGKGGRHPNARKTQFKKGGITGAAAEKYKPIGTERFSKEGYLERKVHDGLPRQSRWQTVQKIRWEDANGQLPVGMALKCINGDRLNTDPSNWEAVPRAMLPRLNGKYGRDYDHAPTELKPIIMATAKLEHRAREVGARKK</sequence>
<accession>A0A1C2DG30</accession>
<organism evidence="3 4">
    <name type="scientific">Mesorhizobium hungaricum</name>
    <dbReference type="NCBI Taxonomy" id="1566387"/>
    <lineage>
        <taxon>Bacteria</taxon>
        <taxon>Pseudomonadati</taxon>
        <taxon>Pseudomonadota</taxon>
        <taxon>Alphaproteobacteria</taxon>
        <taxon>Hyphomicrobiales</taxon>
        <taxon>Phyllobacteriaceae</taxon>
        <taxon>Mesorhizobium</taxon>
    </lineage>
</organism>
<comment type="caution">
    <text evidence="3">The sequence shown here is derived from an EMBL/GenBank/DDBJ whole genome shotgun (WGS) entry which is preliminary data.</text>
</comment>
<dbReference type="Proteomes" id="UP000094412">
    <property type="component" value="Unassembled WGS sequence"/>
</dbReference>
<evidence type="ECO:0000259" key="2">
    <source>
        <dbReference type="Pfam" id="PF13392"/>
    </source>
</evidence>
<gene>
    <name evidence="3" type="ORF">QV13_24025</name>
</gene>
<dbReference type="STRING" id="1566387.QV13_24025"/>
<evidence type="ECO:0000313" key="4">
    <source>
        <dbReference type="Proteomes" id="UP000094412"/>
    </source>
</evidence>
<dbReference type="InterPro" id="IPR003615">
    <property type="entry name" value="HNH_nuc"/>
</dbReference>
<dbReference type="Pfam" id="PF13392">
    <property type="entry name" value="HNH_3"/>
    <property type="match status" value="1"/>
</dbReference>
<feature type="region of interest" description="Disordered" evidence="1">
    <location>
        <begin position="53"/>
        <end position="77"/>
    </location>
</feature>
<dbReference type="OrthoDB" id="6638408at2"/>
<feature type="domain" description="HNH nuclease" evidence="2">
    <location>
        <begin position="128"/>
        <end position="162"/>
    </location>
</feature>
<reference evidence="3 4" key="1">
    <citation type="submission" date="2016-08" db="EMBL/GenBank/DDBJ databases">
        <title>Whole genome sequence of Mesorhizobium sp. strain UASWS1009 isolated from industrial sewage.</title>
        <authorList>
            <person name="Crovadore J."/>
            <person name="Calmin G."/>
            <person name="Chablais R."/>
            <person name="Cochard B."/>
            <person name="Lefort F."/>
        </authorList>
    </citation>
    <scope>NUCLEOTIDE SEQUENCE [LARGE SCALE GENOMIC DNA]</scope>
    <source>
        <strain evidence="3 4">UASWS1009</strain>
    </source>
</reference>
<evidence type="ECO:0000256" key="1">
    <source>
        <dbReference type="SAM" id="MobiDB-lite"/>
    </source>
</evidence>